<dbReference type="PATRIC" id="fig|683150.5.peg.2386"/>
<keyword evidence="5" id="KW-1185">Reference proteome</keyword>
<evidence type="ECO:0000259" key="3">
    <source>
        <dbReference type="Pfam" id="PF08501"/>
    </source>
</evidence>
<accession>L8TM50</accession>
<dbReference type="Gene3D" id="3.40.50.720">
    <property type="entry name" value="NAD(P)-binding Rossmann-like Domain"/>
    <property type="match status" value="1"/>
</dbReference>
<dbReference type="Proteomes" id="UP000011189">
    <property type="component" value="Unassembled WGS sequence"/>
</dbReference>
<dbReference type="GO" id="GO:0050661">
    <property type="term" value="F:NADP binding"/>
    <property type="evidence" value="ECO:0007669"/>
    <property type="project" value="TreeGrafter"/>
</dbReference>
<name>L8TM50_9MICC</name>
<dbReference type="Gene3D" id="3.40.50.10860">
    <property type="entry name" value="Leucine Dehydrogenase, chain A, domain 1"/>
    <property type="match status" value="1"/>
</dbReference>
<dbReference type="EMBL" id="AOFD01000024">
    <property type="protein sequence ID" value="ELT44368.1"/>
    <property type="molecule type" value="Genomic_DNA"/>
</dbReference>
<dbReference type="InterPro" id="IPR036291">
    <property type="entry name" value="NAD(P)-bd_dom_sf"/>
</dbReference>
<dbReference type="GO" id="GO:0004764">
    <property type="term" value="F:shikimate 3-dehydrogenase (NADP+) activity"/>
    <property type="evidence" value="ECO:0007669"/>
    <property type="project" value="InterPro"/>
</dbReference>
<dbReference type="PANTHER" id="PTHR21089:SF1">
    <property type="entry name" value="BIFUNCTIONAL 3-DEHYDROQUINATE DEHYDRATASE_SHIKIMATE DEHYDROGENASE, CHLOROPLASTIC"/>
    <property type="match status" value="1"/>
</dbReference>
<keyword evidence="2" id="KW-0057">Aromatic amino acid biosynthesis</keyword>
<comment type="pathway">
    <text evidence="1">Metabolic intermediate biosynthesis; chorismate biosynthesis; chorismate from D-erythrose 4-phosphate and phosphoenolpyruvate: step 4/7.</text>
</comment>
<keyword evidence="2" id="KW-0028">Amino-acid biosynthesis</keyword>
<gene>
    <name evidence="4" type="ORF">G205_12085</name>
</gene>
<protein>
    <submittedName>
        <fullName evidence="4">Shikimate dehydrogenase</fullName>
    </submittedName>
</protein>
<dbReference type="SUPFAM" id="SSF51735">
    <property type="entry name" value="NAD(P)-binding Rossmann-fold domains"/>
    <property type="match status" value="1"/>
</dbReference>
<feature type="domain" description="Shikimate dehydrogenase substrate binding N-terminal" evidence="3">
    <location>
        <begin position="37"/>
        <end position="119"/>
    </location>
</feature>
<dbReference type="SUPFAM" id="SSF53223">
    <property type="entry name" value="Aminoacid dehydrogenase-like, N-terminal domain"/>
    <property type="match status" value="1"/>
</dbReference>
<evidence type="ECO:0000313" key="5">
    <source>
        <dbReference type="Proteomes" id="UP000011189"/>
    </source>
</evidence>
<evidence type="ECO:0000256" key="1">
    <source>
        <dbReference type="ARBA" id="ARBA00004871"/>
    </source>
</evidence>
<proteinExistence type="predicted"/>
<dbReference type="InterPro" id="IPR013708">
    <property type="entry name" value="Shikimate_DH-bd_N"/>
</dbReference>
<dbReference type="GO" id="GO:0009423">
    <property type="term" value="P:chorismate biosynthetic process"/>
    <property type="evidence" value="ECO:0007669"/>
    <property type="project" value="TreeGrafter"/>
</dbReference>
<dbReference type="AlphaFoldDB" id="L8TM50"/>
<dbReference type="GO" id="GO:0019632">
    <property type="term" value="P:shikimate metabolic process"/>
    <property type="evidence" value="ECO:0007669"/>
    <property type="project" value="TreeGrafter"/>
</dbReference>
<organism evidence="4 5">
    <name type="scientific">Arthrobacter nitrophenolicus</name>
    <dbReference type="NCBI Taxonomy" id="683150"/>
    <lineage>
        <taxon>Bacteria</taxon>
        <taxon>Bacillati</taxon>
        <taxon>Actinomycetota</taxon>
        <taxon>Actinomycetes</taxon>
        <taxon>Micrococcales</taxon>
        <taxon>Micrococcaceae</taxon>
        <taxon>Arthrobacter</taxon>
    </lineage>
</organism>
<dbReference type="GO" id="GO:0005829">
    <property type="term" value="C:cytosol"/>
    <property type="evidence" value="ECO:0007669"/>
    <property type="project" value="TreeGrafter"/>
</dbReference>
<comment type="caution">
    <text evidence="4">The sequence shown here is derived from an EMBL/GenBank/DDBJ whole genome shotgun (WGS) entry which is preliminary data.</text>
</comment>
<sequence length="303" mass="31931">MVRWTTTAEVIPLDAAPRLVTKGSTMQNTAHPSRLVLIGSAASQAMSPGLWNPVLGRLGTGWTYEAWDVPPDGDLVSVRDRLLEPGIIAANVTMPHKHWAADAADNATEEVLLGGACNLLLRSGSTLFGHNTDIMAARSLLGGEFQRNVLLMGAGGAARAVLIALKGKAGTVTISDRDPRAMEKLLGLAKELGMAARSVDWDEARGLASEASLLVNATPLGKSVSDGPVWGDGPLAPDAVVYDFVYAGHVTATIARARRLGARCIDGWDHLYGQAVAMVPLLGMDEQARELLGESLVRVRSGA</sequence>
<evidence type="ECO:0000313" key="4">
    <source>
        <dbReference type="EMBL" id="ELT44368.1"/>
    </source>
</evidence>
<dbReference type="InterPro" id="IPR022893">
    <property type="entry name" value="Shikimate_DH_fam"/>
</dbReference>
<reference evidence="5" key="1">
    <citation type="journal article" date="2013" name="Genome Announc.">
        <title>Draft Genome Sequence of the 2-Chloro-4-Nitrophenol-Degrading Bacterium Arthrobacter sp. Strain SJCon.</title>
        <authorList>
            <person name="Vikram S."/>
            <person name="Kumar S."/>
            <person name="Vaidya B."/>
            <person name="Pinnaka A.K."/>
            <person name="Raghava G.P."/>
        </authorList>
    </citation>
    <scope>NUCLEOTIDE SEQUENCE [LARGE SCALE GENOMIC DNA]</scope>
    <source>
        <strain evidence="5">SJCon</strain>
    </source>
</reference>
<dbReference type="GO" id="GO:0009073">
    <property type="term" value="P:aromatic amino acid family biosynthetic process"/>
    <property type="evidence" value="ECO:0007669"/>
    <property type="project" value="UniProtKB-KW"/>
</dbReference>
<dbReference type="InterPro" id="IPR046346">
    <property type="entry name" value="Aminoacid_DH-like_N_sf"/>
</dbReference>
<dbReference type="Pfam" id="PF08501">
    <property type="entry name" value="Shikimate_dh_N"/>
    <property type="match status" value="1"/>
</dbReference>
<evidence type="ECO:0000256" key="2">
    <source>
        <dbReference type="ARBA" id="ARBA00023141"/>
    </source>
</evidence>
<dbReference type="PANTHER" id="PTHR21089">
    <property type="entry name" value="SHIKIMATE DEHYDROGENASE"/>
    <property type="match status" value="1"/>
</dbReference>